<feature type="compositionally biased region" description="Low complexity" evidence="6">
    <location>
        <begin position="463"/>
        <end position="484"/>
    </location>
</feature>
<evidence type="ECO:0000313" key="9">
    <source>
        <dbReference type="Proteomes" id="UP001501470"/>
    </source>
</evidence>
<feature type="region of interest" description="Disordered" evidence="6">
    <location>
        <begin position="661"/>
        <end position="700"/>
    </location>
</feature>
<dbReference type="Gene3D" id="3.90.640.10">
    <property type="entry name" value="Actin, Chain A, domain 4"/>
    <property type="match status" value="1"/>
</dbReference>
<keyword evidence="7" id="KW-0472">Membrane</keyword>
<evidence type="ECO:0008006" key="10">
    <source>
        <dbReference type="Google" id="ProtNLM"/>
    </source>
</evidence>
<feature type="region of interest" description="Disordered" evidence="6">
    <location>
        <begin position="458"/>
        <end position="533"/>
    </location>
</feature>
<dbReference type="InterPro" id="IPR043129">
    <property type="entry name" value="ATPase_NBD"/>
</dbReference>
<keyword evidence="9" id="KW-1185">Reference proteome</keyword>
<dbReference type="InterPro" id="IPR018181">
    <property type="entry name" value="Heat_shock_70_CS"/>
</dbReference>
<dbReference type="RefSeq" id="WP_344506178.1">
    <property type="nucleotide sequence ID" value="NZ_BAAAQD010000014.1"/>
</dbReference>
<dbReference type="Proteomes" id="UP001501470">
    <property type="component" value="Unassembled WGS sequence"/>
</dbReference>
<sequence length="917" mass="93760">MTAGPRLGIDFGTSHTVALLAWPDGRVRPLLFDGSPLLPSCVYAQPDGQVLVGRDAVHAARVDPARFEASPKRRIDDGTVLLGDREFTVPALIGAVLSHVTAEAKRVAGGQIGAVTMTHPAAWGVSRRLALVEGATIAGLPQPALMPEPVAAAHYFAGVLQRPLTAEQGLLVYDFGGGTFDASVVTRAGDGFDVRAVDGIDDLGGIDLDALIVDHAKRKLEDPPVWARLESPQTTEDRRHRRLLWDDARVAKEMLSRTPSTGLHVPIAAADVEITREAFEDLARPMLEQTVRTTAAVVRWAGLDNSKLAGLFLVGGSSRIPLVATLLQKELGVAPTIIEQPEMVVAEGSLRAWVNVGVQPGMAPPQSGPPAGSGGPVPGGGPAGQAPGVAGPAAAGVAGAAVAGAAGAFGAPAAGAQQAGPAAAQAAAAQAAAAQQAAAQQAAQQAAAQQAAAQLGKGGQGAAGFQHGQGTPPGGVSPVSAVPMSGPPVSGPPMSAPPMSGPPMSAPPAANAPVSAPPPVSGGPGGYQGGYQAGGFQAGAAPVSGTPVSPAFGDAEATQRLRPMAPPPVQQGHRGGPQGYQQGHAPVPPPQPPRVAQPPQPVQRVYDSPSASRMEYAPMPREEPPPPPARRNVAIPLLVGILVLALALAGYVVYTEVGGNKKDDDVAQQPTTSVTSGGSVAPTAAEGQTLPPYSQQDRPSWVPGNWKQFQDRGLHELWYSQDESEGGRCDASSDDLHVVSDPRGLTGCTLKDTLNVNMTDAGIEAKVHRVSGCAGMWARAGQEAYTVGVCDGVIRLYALGDAAPSQSNELASWPVKMTSDPYVALVVIGSEITVYANGVKLGSKVNESIKRGKVNLGAFTPSGDAADVTFSDVRIYQPQSNSGGGNPSPSPTPSKSWSNSPSPTPTWKPTQTRSSAA</sequence>
<reference evidence="9" key="1">
    <citation type="journal article" date="2019" name="Int. J. Syst. Evol. Microbiol.">
        <title>The Global Catalogue of Microorganisms (GCM) 10K type strain sequencing project: providing services to taxonomists for standard genome sequencing and annotation.</title>
        <authorList>
            <consortium name="The Broad Institute Genomics Platform"/>
            <consortium name="The Broad Institute Genome Sequencing Center for Infectious Disease"/>
            <person name="Wu L."/>
            <person name="Ma J."/>
        </authorList>
    </citation>
    <scope>NUCLEOTIDE SEQUENCE [LARGE SCALE GENOMIC DNA]</scope>
    <source>
        <strain evidence="9">JCM 15933</strain>
    </source>
</reference>
<feature type="region of interest" description="Disordered" evidence="6">
    <location>
        <begin position="563"/>
        <end position="628"/>
    </location>
</feature>
<evidence type="ECO:0000256" key="5">
    <source>
        <dbReference type="ARBA" id="ARBA00023186"/>
    </source>
</evidence>
<evidence type="ECO:0000256" key="1">
    <source>
        <dbReference type="ARBA" id="ARBA00007381"/>
    </source>
</evidence>
<comment type="caution">
    <text evidence="8">The sequence shown here is derived from an EMBL/GenBank/DDBJ whole genome shotgun (WGS) entry which is preliminary data.</text>
</comment>
<dbReference type="EMBL" id="BAAAQD010000014">
    <property type="protein sequence ID" value="GAA1537600.1"/>
    <property type="molecule type" value="Genomic_DNA"/>
</dbReference>
<feature type="compositionally biased region" description="Pro residues" evidence="6">
    <location>
        <begin position="586"/>
        <end position="601"/>
    </location>
</feature>
<protein>
    <recommendedName>
        <fullName evidence="10">Hsp70 protein</fullName>
    </recommendedName>
</protein>
<evidence type="ECO:0000313" key="8">
    <source>
        <dbReference type="EMBL" id="GAA1537600.1"/>
    </source>
</evidence>
<evidence type="ECO:0000256" key="4">
    <source>
        <dbReference type="ARBA" id="ARBA00023016"/>
    </source>
</evidence>
<keyword evidence="7" id="KW-0812">Transmembrane</keyword>
<dbReference type="PRINTS" id="PR00301">
    <property type="entry name" value="HEATSHOCK70"/>
</dbReference>
<proteinExistence type="inferred from homology"/>
<evidence type="ECO:0000256" key="6">
    <source>
        <dbReference type="SAM" id="MobiDB-lite"/>
    </source>
</evidence>
<dbReference type="Gene3D" id="2.60.120.560">
    <property type="entry name" value="Exo-inulinase, domain 1"/>
    <property type="match status" value="1"/>
</dbReference>
<keyword evidence="2" id="KW-0547">Nucleotide-binding</keyword>
<evidence type="ECO:0000256" key="7">
    <source>
        <dbReference type="SAM" id="Phobius"/>
    </source>
</evidence>
<organism evidence="8 9">
    <name type="scientific">Dactylosporangium maewongense</name>
    <dbReference type="NCBI Taxonomy" id="634393"/>
    <lineage>
        <taxon>Bacteria</taxon>
        <taxon>Bacillati</taxon>
        <taxon>Actinomycetota</taxon>
        <taxon>Actinomycetes</taxon>
        <taxon>Micromonosporales</taxon>
        <taxon>Micromonosporaceae</taxon>
        <taxon>Dactylosporangium</taxon>
    </lineage>
</organism>
<name>A0ABP4M5D5_9ACTN</name>
<dbReference type="PROSITE" id="PS00329">
    <property type="entry name" value="HSP70_2"/>
    <property type="match status" value="1"/>
</dbReference>
<feature type="compositionally biased region" description="Polar residues" evidence="6">
    <location>
        <begin position="668"/>
        <end position="678"/>
    </location>
</feature>
<evidence type="ECO:0000256" key="2">
    <source>
        <dbReference type="ARBA" id="ARBA00022741"/>
    </source>
</evidence>
<keyword evidence="5" id="KW-0143">Chaperone</keyword>
<evidence type="ECO:0000256" key="3">
    <source>
        <dbReference type="ARBA" id="ARBA00022840"/>
    </source>
</evidence>
<feature type="region of interest" description="Disordered" evidence="6">
    <location>
        <begin position="361"/>
        <end position="391"/>
    </location>
</feature>
<dbReference type="InterPro" id="IPR013126">
    <property type="entry name" value="Hsp_70_fam"/>
</dbReference>
<feature type="region of interest" description="Disordered" evidence="6">
    <location>
        <begin position="876"/>
        <end position="917"/>
    </location>
</feature>
<feature type="transmembrane region" description="Helical" evidence="7">
    <location>
        <begin position="633"/>
        <end position="654"/>
    </location>
</feature>
<feature type="compositionally biased region" description="Pro residues" evidence="6">
    <location>
        <begin position="485"/>
        <end position="506"/>
    </location>
</feature>
<comment type="similarity">
    <text evidence="1">Belongs to the heat shock protein 70 family.</text>
</comment>
<dbReference type="Pfam" id="PF00012">
    <property type="entry name" value="HSP70"/>
    <property type="match status" value="1"/>
</dbReference>
<gene>
    <name evidence="8" type="ORF">GCM10009827_065590</name>
</gene>
<feature type="compositionally biased region" description="Gly residues" evidence="6">
    <location>
        <begin position="371"/>
        <end position="383"/>
    </location>
</feature>
<dbReference type="PANTHER" id="PTHR19375">
    <property type="entry name" value="HEAT SHOCK PROTEIN 70KDA"/>
    <property type="match status" value="1"/>
</dbReference>
<accession>A0ABP4M5D5</accession>
<dbReference type="Gene3D" id="3.30.420.40">
    <property type="match status" value="2"/>
</dbReference>
<dbReference type="PROSITE" id="PS01036">
    <property type="entry name" value="HSP70_3"/>
    <property type="match status" value="1"/>
</dbReference>
<dbReference type="SUPFAM" id="SSF53067">
    <property type="entry name" value="Actin-like ATPase domain"/>
    <property type="match status" value="2"/>
</dbReference>
<feature type="compositionally biased region" description="Low complexity" evidence="6">
    <location>
        <begin position="893"/>
        <end position="917"/>
    </location>
</feature>
<feature type="compositionally biased region" description="Gly residues" evidence="6">
    <location>
        <begin position="522"/>
        <end position="533"/>
    </location>
</feature>
<keyword evidence="3" id="KW-0067">ATP-binding</keyword>
<keyword evidence="4" id="KW-0346">Stress response</keyword>
<keyword evidence="7" id="KW-1133">Transmembrane helix</keyword>